<evidence type="ECO:0000259" key="2">
    <source>
        <dbReference type="Pfam" id="PF13966"/>
    </source>
</evidence>
<proteinExistence type="predicted"/>
<dbReference type="EMBL" id="JBBPBM010000019">
    <property type="protein sequence ID" value="KAK8554363.1"/>
    <property type="molecule type" value="Genomic_DNA"/>
</dbReference>
<feature type="domain" description="RNase H type-1" evidence="1">
    <location>
        <begin position="189"/>
        <end position="291"/>
    </location>
</feature>
<dbReference type="Proteomes" id="UP001472677">
    <property type="component" value="Unassembled WGS sequence"/>
</dbReference>
<dbReference type="SUPFAM" id="SSF53098">
    <property type="entry name" value="Ribonuclease H-like"/>
    <property type="match status" value="1"/>
</dbReference>
<dbReference type="InterPro" id="IPR036397">
    <property type="entry name" value="RNaseH_sf"/>
</dbReference>
<accession>A0ABR2E8M8</accession>
<protein>
    <submittedName>
        <fullName evidence="3">Uncharacterized protein</fullName>
    </submittedName>
</protein>
<dbReference type="PANTHER" id="PTHR47723">
    <property type="entry name" value="OS05G0353850 PROTEIN"/>
    <property type="match status" value="1"/>
</dbReference>
<dbReference type="InterPro" id="IPR044730">
    <property type="entry name" value="RNase_H-like_dom_plant"/>
</dbReference>
<dbReference type="Pfam" id="PF13966">
    <property type="entry name" value="zf-RVT"/>
    <property type="match status" value="1"/>
</dbReference>
<evidence type="ECO:0000259" key="1">
    <source>
        <dbReference type="Pfam" id="PF13456"/>
    </source>
</evidence>
<reference evidence="3 4" key="1">
    <citation type="journal article" date="2024" name="G3 (Bethesda)">
        <title>Genome assembly of Hibiscus sabdariffa L. provides insights into metabolisms of medicinal natural products.</title>
        <authorList>
            <person name="Kim T."/>
        </authorList>
    </citation>
    <scope>NUCLEOTIDE SEQUENCE [LARGE SCALE GENOMIC DNA]</scope>
    <source>
        <strain evidence="3">TK-2024</strain>
        <tissue evidence="3">Old leaves</tissue>
    </source>
</reference>
<dbReference type="PANTHER" id="PTHR47723:SF19">
    <property type="entry name" value="POLYNUCLEOTIDYL TRANSFERASE, RIBONUCLEASE H-LIKE SUPERFAMILY PROTEIN"/>
    <property type="match status" value="1"/>
</dbReference>
<dbReference type="CDD" id="cd06222">
    <property type="entry name" value="RNase_H_like"/>
    <property type="match status" value="1"/>
</dbReference>
<name>A0ABR2E8M8_9ROSI</name>
<organism evidence="3 4">
    <name type="scientific">Hibiscus sabdariffa</name>
    <name type="common">roselle</name>
    <dbReference type="NCBI Taxonomy" id="183260"/>
    <lineage>
        <taxon>Eukaryota</taxon>
        <taxon>Viridiplantae</taxon>
        <taxon>Streptophyta</taxon>
        <taxon>Embryophyta</taxon>
        <taxon>Tracheophyta</taxon>
        <taxon>Spermatophyta</taxon>
        <taxon>Magnoliopsida</taxon>
        <taxon>eudicotyledons</taxon>
        <taxon>Gunneridae</taxon>
        <taxon>Pentapetalae</taxon>
        <taxon>rosids</taxon>
        <taxon>malvids</taxon>
        <taxon>Malvales</taxon>
        <taxon>Malvaceae</taxon>
        <taxon>Malvoideae</taxon>
        <taxon>Hibiscus</taxon>
    </lineage>
</organism>
<dbReference type="InterPro" id="IPR012337">
    <property type="entry name" value="RNaseH-like_sf"/>
</dbReference>
<dbReference type="Gene3D" id="3.30.420.10">
    <property type="entry name" value="Ribonuclease H-like superfamily/Ribonuclease H"/>
    <property type="match status" value="1"/>
</dbReference>
<dbReference type="InterPro" id="IPR053151">
    <property type="entry name" value="RNase_H-like"/>
</dbReference>
<dbReference type="InterPro" id="IPR026960">
    <property type="entry name" value="RVT-Znf"/>
</dbReference>
<feature type="domain" description="Reverse transcriptase zinc-binding" evidence="2">
    <location>
        <begin position="54"/>
        <end position="140"/>
    </location>
</feature>
<evidence type="ECO:0000313" key="4">
    <source>
        <dbReference type="Proteomes" id="UP001472677"/>
    </source>
</evidence>
<dbReference type="Pfam" id="PF13456">
    <property type="entry name" value="RVT_3"/>
    <property type="match status" value="1"/>
</dbReference>
<comment type="caution">
    <text evidence="3">The sequence shown here is derived from an EMBL/GenBank/DDBJ whole genome shotgun (WGS) entry which is preliminary data.</text>
</comment>
<dbReference type="InterPro" id="IPR002156">
    <property type="entry name" value="RNaseH_domain"/>
</dbReference>
<keyword evidence="4" id="KW-1185">Reference proteome</keyword>
<gene>
    <name evidence="3" type="ORF">V6N12_031327</name>
</gene>
<evidence type="ECO:0000313" key="3">
    <source>
        <dbReference type="EMBL" id="KAK8554363.1"/>
    </source>
</evidence>
<sequence length="299" mass="34336">MLSGMLTSSGEWDWGRLEHILPASVLDTLAADKPPRPQYGPDAPGWRWDERRRFTLASAYRSLLSDSTQLRDPKRRIIWALRVPQRIRVFMWITAHKWYLTNVELVRRHISLSDGCSICFKGVEDIEHVLWKCTKAHELWYNVLRSDKLDSFMSTPFDDWLLINLRHKSGPVNPEIVWKGPDRGWVKVNVDASVNSTDNQALIGGLIRDDSGGWVLGFYGVVGRCSLLLAEMWAIHEGLCRAWDTGCRRVEVETDSKEAACIVNRVSHALAGSALVQAIWTLMRQEWLVQVWTLIQFRL</sequence>